<organism evidence="2 3">
    <name type="scientific">Laribacter hongkongensis</name>
    <dbReference type="NCBI Taxonomy" id="168471"/>
    <lineage>
        <taxon>Bacteria</taxon>
        <taxon>Pseudomonadati</taxon>
        <taxon>Pseudomonadota</taxon>
        <taxon>Betaproteobacteria</taxon>
        <taxon>Neisseriales</taxon>
        <taxon>Aquaspirillaceae</taxon>
        <taxon>Laribacter</taxon>
    </lineage>
</organism>
<protein>
    <submittedName>
        <fullName evidence="2">Uncharacterized protein</fullName>
    </submittedName>
</protein>
<dbReference type="AlphaFoldDB" id="A0A248LH75"/>
<sequence length="44" mass="5199">MEAKLQTAFLLHFMQFIFGNFHIKSPLLSVVLFIERTLIKYNAQ</sequence>
<gene>
    <name evidence="2" type="ORF">LHGZ1_1277</name>
</gene>
<name>A0A248LH75_9NEIS</name>
<proteinExistence type="predicted"/>
<dbReference type="Proteomes" id="UP000197424">
    <property type="component" value="Chromosome"/>
</dbReference>
<feature type="transmembrane region" description="Helical" evidence="1">
    <location>
        <begin position="12"/>
        <end position="34"/>
    </location>
</feature>
<evidence type="ECO:0000256" key="1">
    <source>
        <dbReference type="SAM" id="Phobius"/>
    </source>
</evidence>
<evidence type="ECO:0000313" key="3">
    <source>
        <dbReference type="Proteomes" id="UP000197424"/>
    </source>
</evidence>
<dbReference type="EMBL" id="CP022115">
    <property type="protein sequence ID" value="ASJ24108.1"/>
    <property type="molecule type" value="Genomic_DNA"/>
</dbReference>
<evidence type="ECO:0000313" key="2">
    <source>
        <dbReference type="EMBL" id="ASJ24108.1"/>
    </source>
</evidence>
<keyword evidence="1" id="KW-0472">Membrane</keyword>
<keyword evidence="1" id="KW-1133">Transmembrane helix</keyword>
<accession>A0A248LH75</accession>
<reference evidence="3" key="1">
    <citation type="submission" date="2017-06" db="EMBL/GenBank/DDBJ databases">
        <title>Whole genome sequence of Laribacter hongkongensis LHGZ1.</title>
        <authorList>
            <person name="Chen D."/>
            <person name="Wu H."/>
            <person name="Chen J."/>
        </authorList>
    </citation>
    <scope>NUCLEOTIDE SEQUENCE [LARGE SCALE GENOMIC DNA]</scope>
    <source>
        <strain evidence="3">LHGZ1</strain>
    </source>
</reference>
<keyword evidence="1" id="KW-0812">Transmembrane</keyword>